<name>A0A0M3ZJJ9_9POXV</name>
<dbReference type="InterPro" id="IPR011249">
    <property type="entry name" value="Metalloenz_LuxS/M16"/>
</dbReference>
<dbReference type="OrthoDB" id="1933at10239"/>
<keyword evidence="5 8" id="KW-0378">Hydrolase</keyword>
<evidence type="ECO:0000256" key="2">
    <source>
        <dbReference type="ARBA" id="ARBA00007580"/>
    </source>
</evidence>
<keyword evidence="10" id="KW-1185">Reference proteome</keyword>
<dbReference type="GO" id="GO:0008270">
    <property type="term" value="F:zinc ion binding"/>
    <property type="evidence" value="ECO:0007669"/>
    <property type="project" value="UniProtKB-UniRule"/>
</dbReference>
<dbReference type="EMBL" id="KP728110">
    <property type="protein sequence ID" value="ALA62428.1"/>
    <property type="molecule type" value="Genomic_DNA"/>
</dbReference>
<protein>
    <recommendedName>
        <fullName evidence="8">Metalloendopeptidase</fullName>
        <ecNumber evidence="8">3.4.24.-</ecNumber>
    </recommendedName>
</protein>
<comment type="cofactor">
    <cofactor evidence="1 8">
        <name>Zn(2+)</name>
        <dbReference type="ChEBI" id="CHEBI:29105"/>
    </cofactor>
</comment>
<dbReference type="GO" id="GO:0019058">
    <property type="term" value="P:viral life cycle"/>
    <property type="evidence" value="ECO:0007669"/>
    <property type="project" value="UniProtKB-UniRule"/>
</dbReference>
<dbReference type="GeneID" id="26122744"/>
<dbReference type="PIRSF" id="PIRSF015679">
    <property type="entry name" value="Peptidase_M44"/>
    <property type="match status" value="1"/>
</dbReference>
<evidence type="ECO:0000256" key="1">
    <source>
        <dbReference type="ARBA" id="ARBA00001947"/>
    </source>
</evidence>
<dbReference type="EC" id="3.4.24.-" evidence="8"/>
<dbReference type="Pfam" id="PF03410">
    <property type="entry name" value="Peptidase_M44"/>
    <property type="match status" value="1"/>
</dbReference>
<dbReference type="Proteomes" id="UP000142477">
    <property type="component" value="Segment"/>
</dbReference>
<reference evidence="9 10" key="1">
    <citation type="journal article" date="2015" name="Infect. Genet. Evol.">
        <title>Unique genomic organization of a novel Avipoxvirus detected in turkey (Meleagris gallopavo).</title>
        <authorList>
            <person name="Banyai K."/>
            <person name="Palya V."/>
            <person name="Denes B."/>
            <person name="Glavits R."/>
            <person name="Ivanics E."/>
            <person name="Horvath B."/>
            <person name="Farkas S.L."/>
            <person name="Marton S."/>
            <person name="Balint A."/>
            <person name="Gyuranecz M."/>
            <person name="Erdelyi K."/>
            <person name="Dan A."/>
        </authorList>
    </citation>
    <scope>NUCLEOTIDE SEQUENCE [LARGE SCALE GENOMIC DNA]</scope>
    <source>
        <strain evidence="9 10">TKPV-HU1124/2011</strain>
    </source>
</reference>
<evidence type="ECO:0000313" key="9">
    <source>
        <dbReference type="EMBL" id="ALA62428.1"/>
    </source>
</evidence>
<sequence>MIQLKNGIRIFVNHGMKKDIYIGISDFGFEKDVYDEIIGIAHLLEHILISFDNRYFNANASTSRTYMSFWCEALKRKHYENAIKTAISWFFDKEGNLKTDFSNIILDNYIAELENEYYYRTEMYHCMDVLAYLYGGDLYNGGRITMLNKISDVKRILSDRMRRLSGKNIVIFIKKFTVPIYSLLVNTFGNIPKYPNIIPLDVQTINESKNNIIMMPYPFYTLLIQVDNNINNILAIICLVENYNLIDYETIGDRLYISISFSDEDQCEYFLYNVKDIEFDIDNIKLDLGEDYIMNLYVNFSLLKTDIDQYIHMMTTENKVLINGLKNNMYQSILRNKLIIIYPSFTKSFYNLTDKQNHGLLVLKDVNLKDNIEYHLRQYGNTGSSGGCIQNKNIFYRKTRDYNNSIISYNDNNFFNYATIYHFMECRYNSKKVYKFRTDNGMGYKHYFNNEDLTELINSDTFIRYNSSKPAVLYQYILLAYFVTDKSIKEILGYKNQIIQLDTWNLKTNTIVFGKTTRYDIYTKSMFICGIIKGSKINTKAIVGYMWKLKKLGLIYYLNHTKLAMPNTYYIFTFTIFVEKVYEFFSTLNDITKYCLIVSHKNDKSTIDDYSSLNKNIVINIK</sequence>
<evidence type="ECO:0000256" key="4">
    <source>
        <dbReference type="ARBA" id="ARBA00022723"/>
    </source>
</evidence>
<accession>A0A0M3ZJJ9</accession>
<dbReference type="GO" id="GO:0006508">
    <property type="term" value="P:proteolysis"/>
    <property type="evidence" value="ECO:0007669"/>
    <property type="project" value="UniProtKB-KW"/>
</dbReference>
<keyword evidence="7 8" id="KW-0482">Metalloprotease</keyword>
<keyword evidence="4 8" id="KW-0479">Metal-binding</keyword>
<proteinExistence type="inferred from homology"/>
<organism evidence="9 10">
    <name type="scientific">Turkeypox virus</name>
    <dbReference type="NCBI Taxonomy" id="336486"/>
    <lineage>
        <taxon>Viruses</taxon>
        <taxon>Varidnaviria</taxon>
        <taxon>Bamfordvirae</taxon>
        <taxon>Nucleocytoviricota</taxon>
        <taxon>Pokkesviricetes</taxon>
        <taxon>Chitovirales</taxon>
        <taxon>Poxviridae</taxon>
        <taxon>Chordopoxvirinae</taxon>
        <taxon>Avipoxvirus</taxon>
        <taxon>Avipoxvirus turkeypox</taxon>
    </lineage>
</organism>
<evidence type="ECO:0000256" key="5">
    <source>
        <dbReference type="ARBA" id="ARBA00022801"/>
    </source>
</evidence>
<dbReference type="Gene3D" id="3.30.830.10">
    <property type="entry name" value="Metalloenzyme, LuxS/M16 peptidase-like"/>
    <property type="match status" value="1"/>
</dbReference>
<dbReference type="SUPFAM" id="SSF63411">
    <property type="entry name" value="LuxS/MPP-like metallohydrolase"/>
    <property type="match status" value="1"/>
</dbReference>
<evidence type="ECO:0000313" key="10">
    <source>
        <dbReference type="Proteomes" id="UP000142477"/>
    </source>
</evidence>
<keyword evidence="3 8" id="KW-0645">Protease</keyword>
<evidence type="ECO:0000256" key="7">
    <source>
        <dbReference type="ARBA" id="ARBA00023049"/>
    </source>
</evidence>
<dbReference type="RefSeq" id="YP_009177075.1">
    <property type="nucleotide sequence ID" value="NC_028238.1"/>
</dbReference>
<dbReference type="InterPro" id="IPR005072">
    <property type="entry name" value="Peptidase_M44"/>
</dbReference>
<keyword evidence="6 8" id="KW-0862">Zinc</keyword>
<comment type="similarity">
    <text evidence="2 8">Belongs to the peptidase M44 family.</text>
</comment>
<evidence type="ECO:0000256" key="6">
    <source>
        <dbReference type="ARBA" id="ARBA00022833"/>
    </source>
</evidence>
<dbReference type="KEGG" id="vg:26122744"/>
<evidence type="ECO:0000256" key="3">
    <source>
        <dbReference type="ARBA" id="ARBA00022670"/>
    </source>
</evidence>
<dbReference type="GO" id="GO:0004222">
    <property type="term" value="F:metalloendopeptidase activity"/>
    <property type="evidence" value="ECO:0007669"/>
    <property type="project" value="UniProtKB-UniRule"/>
</dbReference>
<evidence type="ECO:0000256" key="8">
    <source>
        <dbReference type="PIRNR" id="PIRNR015679"/>
    </source>
</evidence>